<feature type="region of interest" description="Disordered" evidence="1">
    <location>
        <begin position="57"/>
        <end position="134"/>
    </location>
</feature>
<feature type="compositionally biased region" description="Basic and acidic residues" evidence="1">
    <location>
        <begin position="124"/>
        <end position="134"/>
    </location>
</feature>
<gene>
    <name evidence="2" type="ORF">Tci_654090</name>
</gene>
<accession>A0A699KCT6</accession>
<protein>
    <submittedName>
        <fullName evidence="2">Uncharacterized protein</fullName>
    </submittedName>
</protein>
<organism evidence="2">
    <name type="scientific">Tanacetum cinerariifolium</name>
    <name type="common">Dalmatian daisy</name>
    <name type="synonym">Chrysanthemum cinerariifolium</name>
    <dbReference type="NCBI Taxonomy" id="118510"/>
    <lineage>
        <taxon>Eukaryota</taxon>
        <taxon>Viridiplantae</taxon>
        <taxon>Streptophyta</taxon>
        <taxon>Embryophyta</taxon>
        <taxon>Tracheophyta</taxon>
        <taxon>Spermatophyta</taxon>
        <taxon>Magnoliopsida</taxon>
        <taxon>eudicotyledons</taxon>
        <taxon>Gunneridae</taxon>
        <taxon>Pentapetalae</taxon>
        <taxon>asterids</taxon>
        <taxon>campanulids</taxon>
        <taxon>Asterales</taxon>
        <taxon>Asteraceae</taxon>
        <taxon>Asteroideae</taxon>
        <taxon>Anthemideae</taxon>
        <taxon>Anthemidinae</taxon>
        <taxon>Tanacetum</taxon>
    </lineage>
</organism>
<name>A0A699KCT6_TANCI</name>
<proteinExistence type="predicted"/>
<dbReference type="AlphaFoldDB" id="A0A699KCT6"/>
<reference evidence="2" key="1">
    <citation type="journal article" date="2019" name="Sci. Rep.">
        <title>Draft genome of Tanacetum cinerariifolium, the natural source of mosquito coil.</title>
        <authorList>
            <person name="Yamashiro T."/>
            <person name="Shiraishi A."/>
            <person name="Satake H."/>
            <person name="Nakayama K."/>
        </authorList>
    </citation>
    <scope>NUCLEOTIDE SEQUENCE</scope>
</reference>
<dbReference type="EMBL" id="BKCJ010494390">
    <property type="protein sequence ID" value="GFA82118.1"/>
    <property type="molecule type" value="Genomic_DNA"/>
</dbReference>
<feature type="compositionally biased region" description="Acidic residues" evidence="1">
    <location>
        <begin position="110"/>
        <end position="123"/>
    </location>
</feature>
<comment type="caution">
    <text evidence="2">The sequence shown here is derived from an EMBL/GenBank/DDBJ whole genome shotgun (WGS) entry which is preliminary data.</text>
</comment>
<feature type="compositionally biased region" description="Low complexity" evidence="1">
    <location>
        <begin position="79"/>
        <end position="95"/>
    </location>
</feature>
<evidence type="ECO:0000313" key="2">
    <source>
        <dbReference type="EMBL" id="GFA82118.1"/>
    </source>
</evidence>
<sequence length="134" mass="14825">MPQILLKEAYNFAPLVTKIMVTKSLEHEVLTKVSSQPKSTYEAVAFLIKFDLKNRGLKKRKTSKGDNPTKGLKAKESKSGSSKGTKSQSKSSGKSVHVEESEFGVADSEMPQDQEENLGDDDDEPKRKVVSKHD</sequence>
<evidence type="ECO:0000256" key="1">
    <source>
        <dbReference type="SAM" id="MobiDB-lite"/>
    </source>
</evidence>